<protein>
    <submittedName>
        <fullName evidence="2">Uncharacterized protein</fullName>
    </submittedName>
</protein>
<gene>
    <name evidence="2" type="ORF">K0M31_016639</name>
</gene>
<feature type="region of interest" description="Disordered" evidence="1">
    <location>
        <begin position="92"/>
        <end position="113"/>
    </location>
</feature>
<dbReference type="Proteomes" id="UP001177670">
    <property type="component" value="Unassembled WGS sequence"/>
</dbReference>
<dbReference type="EMBL" id="JAHYIQ010000051">
    <property type="protein sequence ID" value="KAK1117435.1"/>
    <property type="molecule type" value="Genomic_DNA"/>
</dbReference>
<accession>A0AA40FEM1</accession>
<name>A0AA40FEM1_9HYME</name>
<evidence type="ECO:0000313" key="2">
    <source>
        <dbReference type="EMBL" id="KAK1117435.1"/>
    </source>
</evidence>
<comment type="caution">
    <text evidence="2">The sequence shown here is derived from an EMBL/GenBank/DDBJ whole genome shotgun (WGS) entry which is preliminary data.</text>
</comment>
<sequence length="144" mass="16193">MARDSRRKNTDPRSYPKSSPIGGAKDPTSLVPFLIESQMKPLSLTKTRPRGPKLEKRPPQNWSSNRVTVTRNSRLSGICTCRGTEARKLLQRDRFTGRNGAQDGSAAPFPRSVIRSWNRSYTPSAFYRDPTAHPFASENRPPLP</sequence>
<reference evidence="2" key="1">
    <citation type="submission" date="2021-10" db="EMBL/GenBank/DDBJ databases">
        <title>Melipona bicolor Genome sequencing and assembly.</title>
        <authorList>
            <person name="Araujo N.S."/>
            <person name="Arias M.C."/>
        </authorList>
    </citation>
    <scope>NUCLEOTIDE SEQUENCE</scope>
    <source>
        <strain evidence="2">USP_2M_L1-L4_2017</strain>
        <tissue evidence="2">Whole body</tissue>
    </source>
</reference>
<proteinExistence type="predicted"/>
<feature type="region of interest" description="Disordered" evidence="1">
    <location>
        <begin position="125"/>
        <end position="144"/>
    </location>
</feature>
<evidence type="ECO:0000256" key="1">
    <source>
        <dbReference type="SAM" id="MobiDB-lite"/>
    </source>
</evidence>
<organism evidence="2 3">
    <name type="scientific">Melipona bicolor</name>
    <dbReference type="NCBI Taxonomy" id="60889"/>
    <lineage>
        <taxon>Eukaryota</taxon>
        <taxon>Metazoa</taxon>
        <taxon>Ecdysozoa</taxon>
        <taxon>Arthropoda</taxon>
        <taxon>Hexapoda</taxon>
        <taxon>Insecta</taxon>
        <taxon>Pterygota</taxon>
        <taxon>Neoptera</taxon>
        <taxon>Endopterygota</taxon>
        <taxon>Hymenoptera</taxon>
        <taxon>Apocrita</taxon>
        <taxon>Aculeata</taxon>
        <taxon>Apoidea</taxon>
        <taxon>Anthophila</taxon>
        <taxon>Apidae</taxon>
        <taxon>Melipona</taxon>
    </lineage>
</organism>
<feature type="non-terminal residue" evidence="2">
    <location>
        <position position="144"/>
    </location>
</feature>
<feature type="compositionally biased region" description="Basic and acidic residues" evidence="1">
    <location>
        <begin position="1"/>
        <end position="11"/>
    </location>
</feature>
<dbReference type="AlphaFoldDB" id="A0AA40FEM1"/>
<keyword evidence="3" id="KW-1185">Reference proteome</keyword>
<feature type="region of interest" description="Disordered" evidence="1">
    <location>
        <begin position="1"/>
        <end position="64"/>
    </location>
</feature>
<evidence type="ECO:0000313" key="3">
    <source>
        <dbReference type="Proteomes" id="UP001177670"/>
    </source>
</evidence>